<keyword evidence="1" id="KW-0175">Coiled coil</keyword>
<accession>A0A9N8DLD9</accession>
<evidence type="ECO:0000256" key="1">
    <source>
        <dbReference type="SAM" id="Coils"/>
    </source>
</evidence>
<dbReference type="OrthoDB" id="10688383at2759"/>
<dbReference type="Proteomes" id="UP001153069">
    <property type="component" value="Unassembled WGS sequence"/>
</dbReference>
<reference evidence="3" key="1">
    <citation type="submission" date="2020-06" db="EMBL/GenBank/DDBJ databases">
        <authorList>
            <consortium name="Plant Systems Biology data submission"/>
        </authorList>
    </citation>
    <scope>NUCLEOTIDE SEQUENCE</scope>
    <source>
        <strain evidence="3">D6</strain>
    </source>
</reference>
<feature type="compositionally biased region" description="Polar residues" evidence="2">
    <location>
        <begin position="693"/>
        <end position="702"/>
    </location>
</feature>
<evidence type="ECO:0000256" key="2">
    <source>
        <dbReference type="SAM" id="MobiDB-lite"/>
    </source>
</evidence>
<feature type="compositionally biased region" description="Basic and acidic residues" evidence="2">
    <location>
        <begin position="660"/>
        <end position="672"/>
    </location>
</feature>
<feature type="region of interest" description="Disordered" evidence="2">
    <location>
        <begin position="478"/>
        <end position="783"/>
    </location>
</feature>
<keyword evidence="4" id="KW-1185">Reference proteome</keyword>
<comment type="caution">
    <text evidence="3">The sequence shown here is derived from an EMBL/GenBank/DDBJ whole genome shotgun (WGS) entry which is preliminary data.</text>
</comment>
<dbReference type="AlphaFoldDB" id="A0A9N8DLD9"/>
<feature type="compositionally biased region" description="Polar residues" evidence="2">
    <location>
        <begin position="299"/>
        <end position="309"/>
    </location>
</feature>
<organism evidence="3 4">
    <name type="scientific">Seminavis robusta</name>
    <dbReference type="NCBI Taxonomy" id="568900"/>
    <lineage>
        <taxon>Eukaryota</taxon>
        <taxon>Sar</taxon>
        <taxon>Stramenopiles</taxon>
        <taxon>Ochrophyta</taxon>
        <taxon>Bacillariophyta</taxon>
        <taxon>Bacillariophyceae</taxon>
        <taxon>Bacillariophycidae</taxon>
        <taxon>Naviculales</taxon>
        <taxon>Naviculaceae</taxon>
        <taxon>Seminavis</taxon>
    </lineage>
</organism>
<feature type="compositionally biased region" description="Basic and acidic residues" evidence="2">
    <location>
        <begin position="536"/>
        <end position="548"/>
    </location>
</feature>
<feature type="region of interest" description="Disordered" evidence="2">
    <location>
        <begin position="298"/>
        <end position="320"/>
    </location>
</feature>
<evidence type="ECO:0000313" key="4">
    <source>
        <dbReference type="Proteomes" id="UP001153069"/>
    </source>
</evidence>
<dbReference type="EMBL" id="CAICTM010000142">
    <property type="protein sequence ID" value="CAB9502685.1"/>
    <property type="molecule type" value="Genomic_DNA"/>
</dbReference>
<feature type="compositionally biased region" description="Polar residues" evidence="2">
    <location>
        <begin position="676"/>
        <end position="686"/>
    </location>
</feature>
<protein>
    <submittedName>
        <fullName evidence="3">Uncharacterized protein</fullName>
    </submittedName>
</protein>
<feature type="coiled-coil region" evidence="1">
    <location>
        <begin position="102"/>
        <end position="178"/>
    </location>
</feature>
<gene>
    <name evidence="3" type="ORF">SEMRO_143_G066590.1</name>
</gene>
<feature type="compositionally biased region" description="Polar residues" evidence="2">
    <location>
        <begin position="598"/>
        <end position="607"/>
    </location>
</feature>
<feature type="compositionally biased region" description="Low complexity" evidence="2">
    <location>
        <begin position="526"/>
        <end position="535"/>
    </location>
</feature>
<evidence type="ECO:0000313" key="3">
    <source>
        <dbReference type="EMBL" id="CAB9502685.1"/>
    </source>
</evidence>
<feature type="compositionally biased region" description="Basic and acidic residues" evidence="2">
    <location>
        <begin position="478"/>
        <end position="525"/>
    </location>
</feature>
<name>A0A9N8DLD9_9STRA</name>
<sequence length="792" mass="87316">MPLQLDDASEQVQILLQSMTILVKLAMMDSATYHQSLQKNHDNNTTTSHKSTVCQLQKSLDNLQHQWRLEETPAMQLCTLIHGFHGTIYNLQKDAEEQATLYEQLYQKTQDYQERNAKLERALLKLHAQNAKLAAKVKQRATEKKSLVKHVQGYAQQVKDFQREQQQLEERTVAYQLQAHEQFLQQTPPSRRRCVSNDIPLSIANRARGLSTDSNFSDLDALDFGTSSGSNHHDHHQQQQVLLSGVGISSSSDDQSSVASLVTDGGVATVRLTVDQQMSCSSFCSSSPPCTPKREATLKDSNGGMSSFLRSPPWQSRARATPPPVWEITFPDATSIGLQFERLEVETLSNHSNVDWLTKSPQRRPKGILNHVIVEDGGPPALPSLRHDDAHMDDEDNKNFWTKVFGGKTTTDTDQPMDHHHQKTVGPSHSIFVVSGFQGFHDETDRPDLGATLVSINGNPVNGTWSLEDLHKELLARAQRQQDDKPEPKSGNEEPAKRVTLCFRHDPLSKSARERLEKANAERNEGGNNPSSSNHHNADVEKVTEGGRRSSARFGFLKMQSPGRTLKENLHQNQTAATDRCPSPEKVPRITTPKGGSKVSSMISSKLPTFFQVKEEQGDGANTTTPKSRTKVNPPFFPGTATTQRDENETKDEDSTGLSQRDDTGADPDHKPPTPSANILSFLSSQKLKRDNSVSTNTNPAVTASAAEQDDADKSVEISFTATKDTNEGNDPLGETTCTKDSKEALFASSESEGDETVESTAVGSEDSSERATGGGDKFSEHVHKSIYALVG</sequence>
<proteinExistence type="predicted"/>